<evidence type="ECO:0000313" key="2">
    <source>
        <dbReference type="Proteomes" id="UP000179122"/>
    </source>
</evidence>
<organism evidence="1 2">
    <name type="scientific">Candidatus Nealsonbacteria bacterium RIFCSPLOWO2_12_FULL_39_31</name>
    <dbReference type="NCBI Taxonomy" id="1801676"/>
    <lineage>
        <taxon>Bacteria</taxon>
        <taxon>Candidatus Nealsoniibacteriota</taxon>
    </lineage>
</organism>
<dbReference type="Proteomes" id="UP000179122">
    <property type="component" value="Unassembled WGS sequence"/>
</dbReference>
<name>A0A1G2EQ70_9BACT</name>
<protein>
    <submittedName>
        <fullName evidence="1">Uncharacterized protein</fullName>
    </submittedName>
</protein>
<reference evidence="1 2" key="1">
    <citation type="journal article" date="2016" name="Nat. Commun.">
        <title>Thousands of microbial genomes shed light on interconnected biogeochemical processes in an aquifer system.</title>
        <authorList>
            <person name="Anantharaman K."/>
            <person name="Brown C.T."/>
            <person name="Hug L.A."/>
            <person name="Sharon I."/>
            <person name="Castelle C.J."/>
            <person name="Probst A.J."/>
            <person name="Thomas B.C."/>
            <person name="Singh A."/>
            <person name="Wilkins M.J."/>
            <person name="Karaoz U."/>
            <person name="Brodie E.L."/>
            <person name="Williams K.H."/>
            <person name="Hubbard S.S."/>
            <person name="Banfield J.F."/>
        </authorList>
    </citation>
    <scope>NUCLEOTIDE SEQUENCE [LARGE SCALE GENOMIC DNA]</scope>
</reference>
<dbReference type="EMBL" id="MHML01000005">
    <property type="protein sequence ID" value="OGZ27521.1"/>
    <property type="molecule type" value="Genomic_DNA"/>
</dbReference>
<accession>A0A1G2EQ70</accession>
<proteinExistence type="predicted"/>
<sequence length="144" mass="16387">MLAAPFGAASKPLLPPTKNHEVQFGALCLKMREPSLNEKCTTFIKFILSKFLEDANHAMPPRPATGGTMPQQNFLPHFSDFAPPKKIQIRKKKILFRRSALSGRRRRSDAREQKVSLPLKLPSTFCPLAEMRLGVLYTDLWRVR</sequence>
<comment type="caution">
    <text evidence="1">The sequence shown here is derived from an EMBL/GenBank/DDBJ whole genome shotgun (WGS) entry which is preliminary data.</text>
</comment>
<evidence type="ECO:0000313" key="1">
    <source>
        <dbReference type="EMBL" id="OGZ27521.1"/>
    </source>
</evidence>
<dbReference type="AlphaFoldDB" id="A0A1G2EQ70"/>
<gene>
    <name evidence="1" type="ORF">A3F95_01345</name>
</gene>